<dbReference type="Proteomes" id="UP000447876">
    <property type="component" value="Unassembled WGS sequence"/>
</dbReference>
<dbReference type="InterPro" id="IPR040449">
    <property type="entry name" value="Peptidase_S66_N"/>
</dbReference>
<accession>A0A7X3CM58</accession>
<dbReference type="InterPro" id="IPR027461">
    <property type="entry name" value="Carboxypeptidase_A_C_sf"/>
</dbReference>
<dbReference type="Pfam" id="PF02016">
    <property type="entry name" value="Peptidase_S66"/>
    <property type="match status" value="1"/>
</dbReference>
<dbReference type="InterPro" id="IPR027478">
    <property type="entry name" value="LdcA_N"/>
</dbReference>
<dbReference type="GO" id="GO:0016787">
    <property type="term" value="F:hydrolase activity"/>
    <property type="evidence" value="ECO:0007669"/>
    <property type="project" value="UniProtKB-KW"/>
</dbReference>
<keyword evidence="2" id="KW-0378">Hydrolase</keyword>
<protein>
    <recommendedName>
        <fullName evidence="8">LD-carboxypeptidase</fullName>
    </recommendedName>
</protein>
<evidence type="ECO:0000256" key="3">
    <source>
        <dbReference type="PIRSR" id="PIRSR028757-1"/>
    </source>
</evidence>
<dbReference type="SUPFAM" id="SSF52317">
    <property type="entry name" value="Class I glutamine amidotransferase-like"/>
    <property type="match status" value="1"/>
</dbReference>
<feature type="active site" description="Charge relay system" evidence="3">
    <location>
        <position position="301"/>
    </location>
</feature>
<dbReference type="Gene3D" id="3.50.30.60">
    <property type="entry name" value="LD-carboxypeptidase A C-terminal domain-like"/>
    <property type="match status" value="1"/>
</dbReference>
<sequence>MCGKLRNMQKGDGIFILTPSNSMSVMSEKMIRIGINRLEKFGYRVKFGRYINEQGELGVSSLEQRIDDFHSALSSPDTTMIMAAFGGYNSNQLLDVLDYDLIKESGKLIIGYSDTTGLLNGIHHMTGCKTLHGMSFSAFCDPNLFPISMESFLRLINGEHDIELSASDYCADDLWYLKESLGPREVYPHPGWEILQSGECTGKLLGGNLDTLLALAGTPYFPSMENSVLLIESGFNEPPNKFLRSITQLKQLGIFECIQGLMIGMFPRNSYFSDTSKLQELLKDSLKGYDFPIIANVNFSHVDPIYTLPIGGKILVNALETASVRLIGSLYD</sequence>
<evidence type="ECO:0000259" key="4">
    <source>
        <dbReference type="Pfam" id="PF02016"/>
    </source>
</evidence>
<dbReference type="SUPFAM" id="SSF141986">
    <property type="entry name" value="LD-carboxypeptidase A C-terminal domain-like"/>
    <property type="match status" value="1"/>
</dbReference>
<dbReference type="PIRSF" id="PIRSF028757">
    <property type="entry name" value="LD-carboxypeptidase"/>
    <property type="match status" value="1"/>
</dbReference>
<comment type="similarity">
    <text evidence="1">Belongs to the peptidase S66 family.</text>
</comment>
<evidence type="ECO:0000256" key="2">
    <source>
        <dbReference type="ARBA" id="ARBA00022801"/>
    </source>
</evidence>
<evidence type="ECO:0000313" key="6">
    <source>
        <dbReference type="EMBL" id="MUG45298.1"/>
    </source>
</evidence>
<dbReference type="Pfam" id="PF17676">
    <property type="entry name" value="Peptidase_S66C"/>
    <property type="match status" value="1"/>
</dbReference>
<organism evidence="6 7">
    <name type="scientific">Paenibacillus woosongensis</name>
    <dbReference type="NCBI Taxonomy" id="307580"/>
    <lineage>
        <taxon>Bacteria</taxon>
        <taxon>Bacillati</taxon>
        <taxon>Bacillota</taxon>
        <taxon>Bacilli</taxon>
        <taxon>Bacillales</taxon>
        <taxon>Paenibacillaceae</taxon>
        <taxon>Paenibacillus</taxon>
    </lineage>
</organism>
<evidence type="ECO:0000259" key="5">
    <source>
        <dbReference type="Pfam" id="PF17676"/>
    </source>
</evidence>
<dbReference type="OrthoDB" id="9807329at2"/>
<dbReference type="InterPro" id="IPR003507">
    <property type="entry name" value="S66_fam"/>
</dbReference>
<gene>
    <name evidence="6" type="ORF">GNP95_09835</name>
</gene>
<dbReference type="Gene3D" id="3.40.50.10740">
    <property type="entry name" value="Class I glutamine amidotransferase-like"/>
    <property type="match status" value="1"/>
</dbReference>
<dbReference type="EMBL" id="WNZW01000002">
    <property type="protein sequence ID" value="MUG45298.1"/>
    <property type="molecule type" value="Genomic_DNA"/>
</dbReference>
<evidence type="ECO:0008006" key="8">
    <source>
        <dbReference type="Google" id="ProtNLM"/>
    </source>
</evidence>
<dbReference type="PANTHER" id="PTHR30237:SF6">
    <property type="entry name" value="CARBOXYPEPTIDASE YOCD-RELATED"/>
    <property type="match status" value="1"/>
</dbReference>
<dbReference type="InterPro" id="IPR029062">
    <property type="entry name" value="Class_I_gatase-like"/>
</dbReference>
<feature type="active site" description="Nucleophile" evidence="3">
    <location>
        <position position="113"/>
    </location>
</feature>
<evidence type="ECO:0000256" key="1">
    <source>
        <dbReference type="ARBA" id="ARBA00010233"/>
    </source>
</evidence>
<dbReference type="CDD" id="cd07062">
    <property type="entry name" value="Peptidase_S66_mccF_like"/>
    <property type="match status" value="1"/>
</dbReference>
<reference evidence="6 7" key="1">
    <citation type="submission" date="2019-11" db="EMBL/GenBank/DDBJ databases">
        <title>Draft genome sequences of five Paenibacillus species of dairy origin.</title>
        <authorList>
            <person name="Olajide A.M."/>
            <person name="Chen S."/>
            <person name="Lapointe G."/>
        </authorList>
    </citation>
    <scope>NUCLEOTIDE SEQUENCE [LARGE SCALE GENOMIC DNA]</scope>
    <source>
        <strain evidence="6 7">12CR55</strain>
    </source>
</reference>
<name>A0A7X3CM58_9BACL</name>
<dbReference type="RefSeq" id="WP_155610643.1">
    <property type="nucleotide sequence ID" value="NZ_WNZW01000002.1"/>
</dbReference>
<proteinExistence type="inferred from homology"/>
<dbReference type="PANTHER" id="PTHR30237">
    <property type="entry name" value="MURAMOYLTETRAPEPTIDE CARBOXYPEPTIDASE"/>
    <property type="match status" value="1"/>
</dbReference>
<evidence type="ECO:0000313" key="7">
    <source>
        <dbReference type="Proteomes" id="UP000447876"/>
    </source>
</evidence>
<feature type="active site" description="Charge relay system" evidence="3">
    <location>
        <position position="232"/>
    </location>
</feature>
<comment type="caution">
    <text evidence="6">The sequence shown here is derived from an EMBL/GenBank/DDBJ whole genome shotgun (WGS) entry which is preliminary data.</text>
</comment>
<feature type="domain" description="LD-carboxypeptidase C-terminal" evidence="5">
    <location>
        <begin position="201"/>
        <end position="314"/>
    </location>
</feature>
<feature type="domain" description="LD-carboxypeptidase N-terminal" evidence="4">
    <location>
        <begin position="14"/>
        <end position="133"/>
    </location>
</feature>
<dbReference type="InterPro" id="IPR040921">
    <property type="entry name" value="Peptidase_S66C"/>
</dbReference>
<dbReference type="AlphaFoldDB" id="A0A7X3CM58"/>